<proteinExistence type="predicted"/>
<dbReference type="CDD" id="cd01127">
    <property type="entry name" value="TrwB_TraG_TraD_VirD4"/>
    <property type="match status" value="1"/>
</dbReference>
<dbReference type="RefSeq" id="WP_166104798.1">
    <property type="nucleotide sequence ID" value="NZ_CP096255.1"/>
</dbReference>
<dbReference type="PANTHER" id="PTHR30121:SF11">
    <property type="entry name" value="AAA+ ATPASE DOMAIN-CONTAINING PROTEIN"/>
    <property type="match status" value="1"/>
</dbReference>
<reference evidence="1" key="1">
    <citation type="journal article" date="2017" name="Syst. Appl. Microbiol.">
        <title>Soybeans inoculated with root zone soils of Canadian native legumes harbour diverse and novel Bradyrhizobium spp. that possess agricultural potential.</title>
        <authorList>
            <person name="Bromfield E.S.P."/>
            <person name="Cloutier S."/>
            <person name="Tambong J.T."/>
            <person name="Tran Thi T.V."/>
        </authorList>
    </citation>
    <scope>NUCLEOTIDE SEQUENCE</scope>
    <source>
        <strain evidence="1">1S5</strain>
    </source>
</reference>
<dbReference type="AlphaFoldDB" id="A0A8T5VQH8"/>
<organism evidence="1 2">
    <name type="scientific">Bradyrhizobium barranii subsp. apii</name>
    <dbReference type="NCBI Taxonomy" id="2819348"/>
    <lineage>
        <taxon>Bacteria</taxon>
        <taxon>Pseudomonadati</taxon>
        <taxon>Pseudomonadota</taxon>
        <taxon>Alphaproteobacteria</taxon>
        <taxon>Hyphomicrobiales</taxon>
        <taxon>Nitrobacteraceae</taxon>
        <taxon>Bradyrhizobium</taxon>
        <taxon>Bradyrhizobium barranii</taxon>
    </lineage>
</organism>
<dbReference type="InterPro" id="IPR051162">
    <property type="entry name" value="T4SS_component"/>
</dbReference>
<dbReference type="Gene3D" id="3.40.50.300">
    <property type="entry name" value="P-loop containing nucleotide triphosphate hydrolases"/>
    <property type="match status" value="2"/>
</dbReference>
<protein>
    <submittedName>
        <fullName evidence="1">Type IV secretory system conjugative DNA transfer family protein</fullName>
    </submittedName>
</protein>
<dbReference type="InterPro" id="IPR027417">
    <property type="entry name" value="P-loop_NTPase"/>
</dbReference>
<sequence>MDADRTTRFARVDFRNDDRVFGIKDEDRLLHMYVIGKTGTGKSTLIETMALQDLARGNGFALIDPHGDLVARIASRISAAHADRVVYLDATNPNQPYGYNPLRHVSGDRIALAASGMMDVFKKMWPDAWGVRMEHILRNVLMALLEQPDATLHDVLRIFSDNEFRKRTAKSLRNETVRTFLLNEFERFSFGYRADGTAPIQNKVGAFLADPRLDRILTAPEEDLHIRRIMDEGKVLLVNLAKGHLGEDSSSLLGGLLVTTIGLAAFSRADTPQDKRRDFFVYVDEFQSFTTVALANMFSELRKYRVGFTVAHQYLNQLAPEVRHAVLGNVGSIISFRVGVEDAPYLVREFQSRFSEIDLLRLPNYRIYLKLMIDGTPSIPFSAATLEPI</sequence>
<dbReference type="EMBL" id="CP096255">
    <property type="protein sequence ID" value="UPT88462.1"/>
    <property type="molecule type" value="Genomic_DNA"/>
</dbReference>
<evidence type="ECO:0000313" key="1">
    <source>
        <dbReference type="EMBL" id="UPT88462.1"/>
    </source>
</evidence>
<evidence type="ECO:0000313" key="2">
    <source>
        <dbReference type="Proteomes" id="UP000551709"/>
    </source>
</evidence>
<accession>A0A8T5VQH8</accession>
<dbReference type="Proteomes" id="UP000551709">
    <property type="component" value="Chromosome"/>
</dbReference>
<dbReference type="SUPFAM" id="SSF52540">
    <property type="entry name" value="P-loop containing nucleoside triphosphate hydrolases"/>
    <property type="match status" value="1"/>
</dbReference>
<dbReference type="PANTHER" id="PTHR30121">
    <property type="entry name" value="UNCHARACTERIZED PROTEIN YJGR-RELATED"/>
    <property type="match status" value="1"/>
</dbReference>
<name>A0A8T5VQH8_9BRAD</name>
<reference evidence="1" key="2">
    <citation type="submission" date="2022-04" db="EMBL/GenBank/DDBJ databases">
        <authorList>
            <person name="Bromfield E.S.P."/>
            <person name="Cloutier S."/>
        </authorList>
    </citation>
    <scope>NUCLEOTIDE SEQUENCE</scope>
    <source>
        <strain evidence="1">1S5</strain>
    </source>
</reference>
<gene>
    <name evidence="1" type="ORF">HAP41_0000004985</name>
</gene>